<organism evidence="4 5">
    <name type="scientific">Cylicocyclus nassatus</name>
    <name type="common">Nematode worm</name>
    <dbReference type="NCBI Taxonomy" id="53992"/>
    <lineage>
        <taxon>Eukaryota</taxon>
        <taxon>Metazoa</taxon>
        <taxon>Ecdysozoa</taxon>
        <taxon>Nematoda</taxon>
        <taxon>Chromadorea</taxon>
        <taxon>Rhabditida</taxon>
        <taxon>Rhabditina</taxon>
        <taxon>Rhabditomorpha</taxon>
        <taxon>Strongyloidea</taxon>
        <taxon>Strongylidae</taxon>
        <taxon>Cylicocyclus</taxon>
    </lineage>
</organism>
<comment type="caution">
    <text evidence="1">Lacks conserved residue(s) required for the propagation of feature annotation.</text>
</comment>
<name>A0AA36DL63_CYLNA</name>
<evidence type="ECO:0000256" key="2">
    <source>
        <dbReference type="SAM" id="Phobius"/>
    </source>
</evidence>
<reference evidence="4" key="1">
    <citation type="submission" date="2023-07" db="EMBL/GenBank/DDBJ databases">
        <authorList>
            <consortium name="CYATHOMIX"/>
        </authorList>
    </citation>
    <scope>NUCLEOTIDE SEQUENCE</scope>
    <source>
        <strain evidence="4">N/A</strain>
    </source>
</reference>
<keyword evidence="2" id="KW-0812">Transmembrane</keyword>
<keyword evidence="1" id="KW-0245">EGF-like domain</keyword>
<evidence type="ECO:0000313" key="4">
    <source>
        <dbReference type="EMBL" id="CAJ0588810.1"/>
    </source>
</evidence>
<evidence type="ECO:0000259" key="3">
    <source>
        <dbReference type="PROSITE" id="PS50026"/>
    </source>
</evidence>
<keyword evidence="2" id="KW-0472">Membrane</keyword>
<sequence>MDVTTIDCADGIPTVGSFVDEPYFYALLWALLIMACVVAMVTLAVTVRSTVRVCRIRRWKPEPMPAISVLDRNPLDQMPHSVDRSFCFGRCNERGVCFMVDGGSYRCVCYDAEASSPDCGSGATSTVAATAAGAHLTYEQVAALAFGFAGLYGFKRFMWTVRRRRPSLMVTLGRSMSAIGNGPSNLGLLLRLFRNYRFQ</sequence>
<proteinExistence type="predicted"/>
<dbReference type="InterPro" id="IPR000742">
    <property type="entry name" value="EGF"/>
</dbReference>
<dbReference type="EMBL" id="CATQJL010000001">
    <property type="protein sequence ID" value="CAJ0588810.1"/>
    <property type="molecule type" value="Genomic_DNA"/>
</dbReference>
<dbReference type="PROSITE" id="PS50026">
    <property type="entry name" value="EGF_3"/>
    <property type="match status" value="1"/>
</dbReference>
<dbReference type="AlphaFoldDB" id="A0AA36DL63"/>
<keyword evidence="5" id="KW-1185">Reference proteome</keyword>
<dbReference type="Proteomes" id="UP001176961">
    <property type="component" value="Unassembled WGS sequence"/>
</dbReference>
<accession>A0AA36DL63</accession>
<protein>
    <recommendedName>
        <fullName evidence="3">EGF-like domain-containing protein</fullName>
    </recommendedName>
</protein>
<comment type="caution">
    <text evidence="4">The sequence shown here is derived from an EMBL/GenBank/DDBJ whole genome shotgun (WGS) entry which is preliminary data.</text>
</comment>
<keyword evidence="2" id="KW-1133">Transmembrane helix</keyword>
<evidence type="ECO:0000313" key="5">
    <source>
        <dbReference type="Proteomes" id="UP001176961"/>
    </source>
</evidence>
<evidence type="ECO:0000256" key="1">
    <source>
        <dbReference type="PROSITE-ProRule" id="PRU00076"/>
    </source>
</evidence>
<feature type="domain" description="EGF-like" evidence="3">
    <location>
        <begin position="83"/>
        <end position="120"/>
    </location>
</feature>
<keyword evidence="1" id="KW-1015">Disulfide bond</keyword>
<feature type="disulfide bond" evidence="1">
    <location>
        <begin position="87"/>
        <end position="97"/>
    </location>
</feature>
<feature type="transmembrane region" description="Helical" evidence="2">
    <location>
        <begin position="23"/>
        <end position="47"/>
    </location>
</feature>
<gene>
    <name evidence="4" type="ORF">CYNAS_LOCUS793</name>
</gene>